<evidence type="ECO:0000256" key="18">
    <source>
        <dbReference type="ARBA" id="ARBA00025880"/>
    </source>
</evidence>
<evidence type="ECO:0000256" key="9">
    <source>
        <dbReference type="ARBA" id="ARBA00022716"/>
    </source>
</evidence>
<evidence type="ECO:0000256" key="8">
    <source>
        <dbReference type="ARBA" id="ARBA00022692"/>
    </source>
</evidence>
<evidence type="ECO:0000256" key="21">
    <source>
        <dbReference type="SAM" id="Phobius"/>
    </source>
</evidence>
<dbReference type="InterPro" id="IPR009551">
    <property type="entry name" value="Wntless"/>
</dbReference>
<keyword evidence="8 21" id="KW-0812">Transmembrane</keyword>
<dbReference type="PANTHER" id="PTHR13449:SF2">
    <property type="entry name" value="PROTEIN WNTLESS HOMOLOG"/>
    <property type="match status" value="1"/>
</dbReference>
<feature type="domain" description="Wntless-like transmembrane" evidence="22">
    <location>
        <begin position="229"/>
        <end position="346"/>
    </location>
</feature>
<feature type="transmembrane region" description="Helical" evidence="21">
    <location>
        <begin position="333"/>
        <end position="352"/>
    </location>
</feature>
<dbReference type="GO" id="GO:0061355">
    <property type="term" value="P:Wnt protein secretion"/>
    <property type="evidence" value="ECO:0007669"/>
    <property type="project" value="TreeGrafter"/>
</dbReference>
<reference evidence="24 25" key="1">
    <citation type="submission" date="2020-02" db="EMBL/GenBank/DDBJ databases">
        <authorList>
            <person name="Ferguson B K."/>
        </authorList>
    </citation>
    <scope>NUCLEOTIDE SEQUENCE [LARGE SCALE GENOMIC DNA]</scope>
</reference>
<evidence type="ECO:0000256" key="2">
    <source>
        <dbReference type="ARBA" id="ARBA00004477"/>
    </source>
</evidence>
<dbReference type="GO" id="GO:0010008">
    <property type="term" value="C:endosome membrane"/>
    <property type="evidence" value="ECO:0007669"/>
    <property type="project" value="UniProtKB-SubCell"/>
</dbReference>
<keyword evidence="10" id="KW-0967">Endosome</keyword>
<protein>
    <recommendedName>
        <fullName evidence="5">Protein wntless</fullName>
    </recommendedName>
</protein>
<comment type="function">
    <text evidence="17">A segment polarity gene required for wingless (wg)-dependent patterning processes, acting in both wg-sending cells and wg-target cells. In non-neuronal cells wls directs wg secretion. The wls traffic loop encompasses the Golgi, the cell surface, an endocytic compartment and a retrograde route leading back to the Golgi, and involves clathrin-mediated endocytosis and the retromer complex (a conserved protein complex consisting of Vps35 and Vps26). In neuronal cells (the larval motorneuron NMJ), the wg signal moves across the synapse via the release of wls-containing exosome-like vesicles. Postsynaptic wls is required for the trafficking of fz2 through the fz2-interacting protein Grip.</text>
</comment>
<dbReference type="Pfam" id="PF21883">
    <property type="entry name" value="WLS_GOLD"/>
    <property type="match status" value="1"/>
</dbReference>
<evidence type="ECO:0000256" key="1">
    <source>
        <dbReference type="ARBA" id="ARBA00004337"/>
    </source>
</evidence>
<dbReference type="InterPro" id="IPR047843">
    <property type="entry name" value="WLS-like_TM"/>
</dbReference>
<evidence type="ECO:0000256" key="12">
    <source>
        <dbReference type="ARBA" id="ARBA00023018"/>
    </source>
</evidence>
<evidence type="ECO:0000256" key="10">
    <source>
        <dbReference type="ARBA" id="ARBA00022753"/>
    </source>
</evidence>
<dbReference type="GO" id="GO:0000139">
    <property type="term" value="C:Golgi membrane"/>
    <property type="evidence" value="ECO:0007669"/>
    <property type="project" value="UniProtKB-SubCell"/>
</dbReference>
<evidence type="ECO:0000256" key="15">
    <source>
        <dbReference type="ARBA" id="ARBA00023257"/>
    </source>
</evidence>
<evidence type="ECO:0000256" key="6">
    <source>
        <dbReference type="ARBA" id="ARBA00022473"/>
    </source>
</evidence>
<evidence type="ECO:0000259" key="22">
    <source>
        <dbReference type="Pfam" id="PF06664"/>
    </source>
</evidence>
<evidence type="ECO:0000256" key="13">
    <source>
        <dbReference type="ARBA" id="ARBA00023034"/>
    </source>
</evidence>
<keyword evidence="14 21" id="KW-0472">Membrane</keyword>
<dbReference type="GO" id="GO:0007367">
    <property type="term" value="P:segment polarity determination"/>
    <property type="evidence" value="ECO:0007669"/>
    <property type="project" value="UniProtKB-KW"/>
</dbReference>
<dbReference type="GO" id="GO:0016055">
    <property type="term" value="P:Wnt signaling pathway"/>
    <property type="evidence" value="ECO:0007669"/>
    <property type="project" value="UniProtKB-KW"/>
</dbReference>
<proteinExistence type="inferred from homology"/>
<comment type="subcellular location">
    <subcellularLocation>
        <location evidence="2">Endoplasmic reticulum membrane</location>
        <topology evidence="2">Multi-pass membrane protein</topology>
    </subcellularLocation>
    <subcellularLocation>
        <location evidence="1">Endosome membrane</location>
        <topology evidence="1">Multi-pass membrane protein</topology>
    </subcellularLocation>
    <subcellularLocation>
        <location evidence="3">Golgi apparatus membrane</location>
        <topology evidence="3">Multi-pass membrane protein</topology>
    </subcellularLocation>
    <subcellularLocation>
        <location evidence="19">Postsynaptic cell membrane</location>
        <topology evidence="19">Multi-pass membrane protein</topology>
    </subcellularLocation>
    <subcellularLocation>
        <location evidence="20">Presynaptic cell membrane</location>
        <topology evidence="20">Multi-pass membrane protein</topology>
    </subcellularLocation>
</comment>
<dbReference type="EMBL" id="CADCXV010000846">
    <property type="protein sequence ID" value="CAB0037132.1"/>
    <property type="molecule type" value="Genomic_DNA"/>
</dbReference>
<evidence type="ECO:0000256" key="11">
    <source>
        <dbReference type="ARBA" id="ARBA00022989"/>
    </source>
</evidence>
<evidence type="ECO:0000256" key="14">
    <source>
        <dbReference type="ARBA" id="ARBA00023136"/>
    </source>
</evidence>
<evidence type="ECO:0000313" key="25">
    <source>
        <dbReference type="Proteomes" id="UP000479190"/>
    </source>
</evidence>
<evidence type="ECO:0000256" key="4">
    <source>
        <dbReference type="ARBA" id="ARBA00008148"/>
    </source>
</evidence>
<dbReference type="AlphaFoldDB" id="A0A6H5IR29"/>
<feature type="transmembrane region" description="Helical" evidence="21">
    <location>
        <begin position="14"/>
        <end position="36"/>
    </location>
</feature>
<organism evidence="24 25">
    <name type="scientific">Trichogramma brassicae</name>
    <dbReference type="NCBI Taxonomy" id="86971"/>
    <lineage>
        <taxon>Eukaryota</taxon>
        <taxon>Metazoa</taxon>
        <taxon>Ecdysozoa</taxon>
        <taxon>Arthropoda</taxon>
        <taxon>Hexapoda</taxon>
        <taxon>Insecta</taxon>
        <taxon>Pterygota</taxon>
        <taxon>Neoptera</taxon>
        <taxon>Endopterygota</taxon>
        <taxon>Hymenoptera</taxon>
        <taxon>Apocrita</taxon>
        <taxon>Proctotrupomorpha</taxon>
        <taxon>Chalcidoidea</taxon>
        <taxon>Trichogrammatidae</taxon>
        <taxon>Trichogramma</taxon>
    </lineage>
</organism>
<name>A0A6H5IR29_9HYME</name>
<keyword evidence="6" id="KW-0217">Developmental protein</keyword>
<gene>
    <name evidence="24" type="ORF">TBRA_LOCUS8969</name>
</gene>
<feature type="transmembrane region" description="Helical" evidence="21">
    <location>
        <begin position="235"/>
        <end position="255"/>
    </location>
</feature>
<evidence type="ECO:0000259" key="23">
    <source>
        <dbReference type="Pfam" id="PF21883"/>
    </source>
</evidence>
<feature type="transmembrane region" description="Helical" evidence="21">
    <location>
        <begin position="304"/>
        <end position="321"/>
    </location>
</feature>
<keyword evidence="15" id="KW-0628">Postsynaptic cell membrane</keyword>
<evidence type="ECO:0000256" key="16">
    <source>
        <dbReference type="ARBA" id="ARBA00023273"/>
    </source>
</evidence>
<comment type="subunit">
    <text evidence="18">Interacts with wg; in the Golgi. Interacts with Vps35, a component of the retromer complex; wls stability is regulated by Vps35.</text>
</comment>
<keyword evidence="12" id="KW-0770">Synapse</keyword>
<evidence type="ECO:0000256" key="17">
    <source>
        <dbReference type="ARBA" id="ARBA00025339"/>
    </source>
</evidence>
<evidence type="ECO:0000256" key="7">
    <source>
        <dbReference type="ARBA" id="ARBA00022687"/>
    </source>
</evidence>
<dbReference type="GO" id="GO:0042734">
    <property type="term" value="C:presynaptic membrane"/>
    <property type="evidence" value="ECO:0007669"/>
    <property type="project" value="UniProtKB-SubCell"/>
</dbReference>
<evidence type="ECO:0000256" key="5">
    <source>
        <dbReference type="ARBA" id="ARBA00015887"/>
    </source>
</evidence>
<evidence type="ECO:0000256" key="19">
    <source>
        <dbReference type="ARBA" id="ARBA00034104"/>
    </source>
</evidence>
<evidence type="ECO:0000256" key="3">
    <source>
        <dbReference type="ARBA" id="ARBA00004653"/>
    </source>
</evidence>
<sequence length="548" mass="62271">MQGTIIENLSGKKLSVLVALLVVAQIVSFLIGGLVAPPPSNSQNMLGTACRDKLNVNGTPPGLDDWMYFRPPGKCVHVDTHEMSETIIPLVYVFQMPTPRNGKFLDYSRWQHSLIGVLQIEVMYHSHIVVPPITKLTIDARLAYRNKGDPEDEWKHYASSIVERNLECTIDNAREEYNYNCSTLSLFELGSVFHDYYLLNIRLPNDPLKKTNQDLGHITDLCVTVINQNGGFTKVWVSLKTVSFPITLLVLCWYWRRIHMLSRSPALLEYMLLVLGCALSLLNMPLEYLTLLFDMPYMLLLEDIRQGIFYATLLSFWLVFAGEHLMVQLSVRCVCMLSSSTVVVVVVARLSIGIPATSSPNRVYTKSSCCSLKRQKHDAKTLRVKLYPTSIRVSNVATSINSNKSLKILDISYEIYREARLCCCLYSVADTLIDCTRRGAHIKAAAAAAAAVEKLHGQAQQHQQYHYYSSRLVYYSLCSWSRKYCTCIWMHAYKYIYNNSRATESKREGQSSALRIVARDLLHIHVYASIYIRMCIALQTIFSAALRR</sequence>
<evidence type="ECO:0000313" key="24">
    <source>
        <dbReference type="EMBL" id="CAB0037132.1"/>
    </source>
</evidence>
<feature type="transmembrane region" description="Helical" evidence="21">
    <location>
        <begin position="267"/>
        <end position="284"/>
    </location>
</feature>
<keyword evidence="7" id="KW-0879">Wnt signaling pathway</keyword>
<accession>A0A6H5IR29</accession>
<dbReference type="GO" id="GO:0005789">
    <property type="term" value="C:endoplasmic reticulum membrane"/>
    <property type="evidence" value="ECO:0007669"/>
    <property type="project" value="UniProtKB-SubCell"/>
</dbReference>
<evidence type="ECO:0000256" key="20">
    <source>
        <dbReference type="ARBA" id="ARBA00034107"/>
    </source>
</evidence>
<keyword evidence="9" id="KW-0709">Segmentation polarity protein</keyword>
<dbReference type="GO" id="GO:0017147">
    <property type="term" value="F:Wnt-protein binding"/>
    <property type="evidence" value="ECO:0007669"/>
    <property type="project" value="InterPro"/>
</dbReference>
<feature type="domain" description="Wntless GOLD" evidence="23">
    <location>
        <begin position="64"/>
        <end position="228"/>
    </location>
</feature>
<keyword evidence="16" id="KW-0966">Cell projection</keyword>
<dbReference type="Proteomes" id="UP000479190">
    <property type="component" value="Unassembled WGS sequence"/>
</dbReference>
<keyword evidence="13" id="KW-0333">Golgi apparatus</keyword>
<keyword evidence="11 21" id="KW-1133">Transmembrane helix</keyword>
<dbReference type="OrthoDB" id="5804250at2759"/>
<keyword evidence="25" id="KW-1185">Reference proteome</keyword>
<dbReference type="GO" id="GO:0006886">
    <property type="term" value="P:intracellular protein transport"/>
    <property type="evidence" value="ECO:0007669"/>
    <property type="project" value="TreeGrafter"/>
</dbReference>
<dbReference type="PANTHER" id="PTHR13449">
    <property type="entry name" value="INTEGRAL MEMBRANE PROTEIN GPR177"/>
    <property type="match status" value="1"/>
</dbReference>
<comment type="similarity">
    <text evidence="4">Belongs to the wntless family.</text>
</comment>
<dbReference type="InterPro" id="IPR053936">
    <property type="entry name" value="WLS_GOLD"/>
</dbReference>
<feature type="transmembrane region" description="Helical" evidence="21">
    <location>
        <begin position="524"/>
        <end position="546"/>
    </location>
</feature>
<dbReference type="GO" id="GO:0045211">
    <property type="term" value="C:postsynaptic membrane"/>
    <property type="evidence" value="ECO:0007669"/>
    <property type="project" value="UniProtKB-SubCell"/>
</dbReference>
<dbReference type="Pfam" id="PF06664">
    <property type="entry name" value="WLS-like_TM"/>
    <property type="match status" value="1"/>
</dbReference>